<name>A0A2P5DA67_PARAD</name>
<reference evidence="2" key="1">
    <citation type="submission" date="2016-06" db="EMBL/GenBank/DDBJ databases">
        <title>Parallel loss of symbiosis genes in relatives of nitrogen-fixing non-legume Parasponia.</title>
        <authorList>
            <person name="Van Velzen R."/>
            <person name="Holmer R."/>
            <person name="Bu F."/>
            <person name="Rutten L."/>
            <person name="Van Zeijl A."/>
            <person name="Liu W."/>
            <person name="Santuari L."/>
            <person name="Cao Q."/>
            <person name="Sharma T."/>
            <person name="Shen D."/>
            <person name="Roswanjaya Y."/>
            <person name="Wardhani T."/>
            <person name="Kalhor M.S."/>
            <person name="Jansen J."/>
            <person name="Van den Hoogen J."/>
            <person name="Gungor B."/>
            <person name="Hartog M."/>
            <person name="Hontelez J."/>
            <person name="Verver J."/>
            <person name="Yang W.-C."/>
            <person name="Schijlen E."/>
            <person name="Repin R."/>
            <person name="Schilthuizen M."/>
            <person name="Schranz E."/>
            <person name="Heidstra R."/>
            <person name="Miyata K."/>
            <person name="Fedorova E."/>
            <person name="Kohlen W."/>
            <person name="Bisseling T."/>
            <person name="Smit S."/>
            <person name="Geurts R."/>
        </authorList>
    </citation>
    <scope>NUCLEOTIDE SEQUENCE [LARGE SCALE GENOMIC DNA]</scope>
    <source>
        <strain evidence="2">cv. WU1-14</strain>
    </source>
</reference>
<protein>
    <submittedName>
        <fullName evidence="1">Uncharacterized protein</fullName>
    </submittedName>
</protein>
<accession>A0A2P5DA67</accession>
<keyword evidence="2" id="KW-1185">Reference proteome</keyword>
<dbReference type="Proteomes" id="UP000237105">
    <property type="component" value="Unassembled WGS sequence"/>
</dbReference>
<evidence type="ECO:0000313" key="2">
    <source>
        <dbReference type="Proteomes" id="UP000237105"/>
    </source>
</evidence>
<dbReference type="EMBL" id="JXTB01000052">
    <property type="protein sequence ID" value="PON70166.1"/>
    <property type="molecule type" value="Genomic_DNA"/>
</dbReference>
<gene>
    <name evidence="1" type="ORF">PanWU01x14_083410</name>
</gene>
<sequence length="72" mass="7849">MSCNISGHGVAELRSWKLSPFGVVAPPCMAELIQLPVARHRRHHPRAANPVMTAMLNPSLAFESECTAQDLV</sequence>
<comment type="caution">
    <text evidence="1">The sequence shown here is derived from an EMBL/GenBank/DDBJ whole genome shotgun (WGS) entry which is preliminary data.</text>
</comment>
<dbReference type="AlphaFoldDB" id="A0A2P5DA67"/>
<proteinExistence type="predicted"/>
<evidence type="ECO:0000313" key="1">
    <source>
        <dbReference type="EMBL" id="PON70166.1"/>
    </source>
</evidence>
<organism evidence="1 2">
    <name type="scientific">Parasponia andersonii</name>
    <name type="common">Sponia andersonii</name>
    <dbReference type="NCBI Taxonomy" id="3476"/>
    <lineage>
        <taxon>Eukaryota</taxon>
        <taxon>Viridiplantae</taxon>
        <taxon>Streptophyta</taxon>
        <taxon>Embryophyta</taxon>
        <taxon>Tracheophyta</taxon>
        <taxon>Spermatophyta</taxon>
        <taxon>Magnoliopsida</taxon>
        <taxon>eudicotyledons</taxon>
        <taxon>Gunneridae</taxon>
        <taxon>Pentapetalae</taxon>
        <taxon>rosids</taxon>
        <taxon>fabids</taxon>
        <taxon>Rosales</taxon>
        <taxon>Cannabaceae</taxon>
        <taxon>Parasponia</taxon>
    </lineage>
</organism>